<sequence>MDKYRLEYEMKKRKVSQEELCKAINVSRSAFYRKCNGASEFTLGEIQAIVDYLGLDSPMGIFFKEKVS</sequence>
<dbReference type="PROSITE" id="PS50943">
    <property type="entry name" value="HTH_CROC1"/>
    <property type="match status" value="1"/>
</dbReference>
<feature type="domain" description="HTH cro/C1-type" evidence="1">
    <location>
        <begin position="6"/>
        <end position="62"/>
    </location>
</feature>
<dbReference type="EMBL" id="QRNJ01000031">
    <property type="protein sequence ID" value="RHK38786.1"/>
    <property type="molecule type" value="Genomic_DNA"/>
</dbReference>
<dbReference type="InterPro" id="IPR010982">
    <property type="entry name" value="Lambda_DNA-bd_dom_sf"/>
</dbReference>
<evidence type="ECO:0000259" key="1">
    <source>
        <dbReference type="PROSITE" id="PS50943"/>
    </source>
</evidence>
<proteinExistence type="predicted"/>
<gene>
    <name evidence="2" type="ORF">DW068_08885</name>
</gene>
<protein>
    <submittedName>
        <fullName evidence="2">XRE family transcriptional regulator</fullName>
    </submittedName>
</protein>
<organism evidence="2 3">
    <name type="scientific">Anaerobutyricum hallii</name>
    <dbReference type="NCBI Taxonomy" id="39488"/>
    <lineage>
        <taxon>Bacteria</taxon>
        <taxon>Bacillati</taxon>
        <taxon>Bacillota</taxon>
        <taxon>Clostridia</taxon>
        <taxon>Lachnospirales</taxon>
        <taxon>Lachnospiraceae</taxon>
        <taxon>Anaerobutyricum</taxon>
    </lineage>
</organism>
<evidence type="ECO:0000313" key="3">
    <source>
        <dbReference type="Proteomes" id="UP000283497"/>
    </source>
</evidence>
<accession>A0A415G6V7</accession>
<dbReference type="Proteomes" id="UP000283497">
    <property type="component" value="Unassembled WGS sequence"/>
</dbReference>
<comment type="caution">
    <text evidence="2">The sequence shown here is derived from an EMBL/GenBank/DDBJ whole genome shotgun (WGS) entry which is preliminary data.</text>
</comment>
<dbReference type="RefSeq" id="WP_118314621.1">
    <property type="nucleotide sequence ID" value="NZ_CALLAX010000079.1"/>
</dbReference>
<dbReference type="SUPFAM" id="SSF47413">
    <property type="entry name" value="lambda repressor-like DNA-binding domains"/>
    <property type="match status" value="1"/>
</dbReference>
<reference evidence="2 3" key="1">
    <citation type="submission" date="2018-08" db="EMBL/GenBank/DDBJ databases">
        <title>A genome reference for cultivated species of the human gut microbiota.</title>
        <authorList>
            <person name="Zou Y."/>
            <person name="Xue W."/>
            <person name="Luo G."/>
        </authorList>
    </citation>
    <scope>NUCLEOTIDE SEQUENCE [LARGE SCALE GENOMIC DNA]</scope>
    <source>
        <strain evidence="2 3">AF45-14BH</strain>
    </source>
</reference>
<name>A0A415G6V7_9FIRM</name>
<dbReference type="Gene3D" id="1.10.260.40">
    <property type="entry name" value="lambda repressor-like DNA-binding domains"/>
    <property type="match status" value="1"/>
</dbReference>
<dbReference type="SMART" id="SM00530">
    <property type="entry name" value="HTH_XRE"/>
    <property type="match status" value="1"/>
</dbReference>
<dbReference type="InterPro" id="IPR001387">
    <property type="entry name" value="Cro/C1-type_HTH"/>
</dbReference>
<dbReference type="GO" id="GO:0003677">
    <property type="term" value="F:DNA binding"/>
    <property type="evidence" value="ECO:0007669"/>
    <property type="project" value="InterPro"/>
</dbReference>
<dbReference type="CDD" id="cd00093">
    <property type="entry name" value="HTH_XRE"/>
    <property type="match status" value="1"/>
</dbReference>
<dbReference type="AlphaFoldDB" id="A0A415G6V7"/>
<evidence type="ECO:0000313" key="2">
    <source>
        <dbReference type="EMBL" id="RHK38786.1"/>
    </source>
</evidence>
<dbReference type="Pfam" id="PF13443">
    <property type="entry name" value="HTH_26"/>
    <property type="match status" value="1"/>
</dbReference>